<dbReference type="AlphaFoldDB" id="A0A2U3RPE4"/>
<reference evidence="7" key="1">
    <citation type="submission" date="2018-03" db="EMBL/GenBank/DDBJ databases">
        <authorList>
            <person name="Batty M. E."/>
            <person name="Batty M E."/>
        </authorList>
    </citation>
    <scope>NUCLEOTIDE SEQUENCE [LARGE SCALE GENOMIC DNA]</scope>
</reference>
<keyword evidence="2" id="KW-0547">Nucleotide-binding</keyword>
<keyword evidence="3" id="KW-0067">ATP-binding</keyword>
<dbReference type="EMBL" id="LS398548">
    <property type="protein sequence ID" value="SPR15070.1"/>
    <property type="molecule type" value="Genomic_DNA"/>
</dbReference>
<dbReference type="Proteomes" id="UP000245243">
    <property type="component" value="Chromosome I"/>
</dbReference>
<evidence type="ECO:0000313" key="6">
    <source>
        <dbReference type="EMBL" id="SPR15070.1"/>
    </source>
</evidence>
<protein>
    <submittedName>
        <fullName evidence="6">Biotin carboxylase</fullName>
        <ecNumber evidence="6">6.3.4.14</ecNumber>
    </submittedName>
</protein>
<dbReference type="PANTHER" id="PTHR18866:SF33">
    <property type="entry name" value="METHYLCROTONOYL-COA CARBOXYLASE SUBUNIT ALPHA, MITOCHONDRIAL-RELATED"/>
    <property type="match status" value="1"/>
</dbReference>
<dbReference type="InterPro" id="IPR005482">
    <property type="entry name" value="Biotin_COase_C"/>
</dbReference>
<evidence type="ECO:0000259" key="5">
    <source>
        <dbReference type="PROSITE" id="PS50979"/>
    </source>
</evidence>
<dbReference type="GO" id="GO:0005524">
    <property type="term" value="F:ATP binding"/>
    <property type="evidence" value="ECO:0007669"/>
    <property type="project" value="UniProtKB-KW"/>
</dbReference>
<dbReference type="PANTHER" id="PTHR18866">
    <property type="entry name" value="CARBOXYLASE:PYRUVATE/ACETYL-COA/PROPIONYL-COA CARBOXYLASE"/>
    <property type="match status" value="1"/>
</dbReference>
<evidence type="ECO:0000256" key="4">
    <source>
        <dbReference type="ARBA" id="ARBA00023267"/>
    </source>
</evidence>
<dbReference type="EC" id="6.3.4.14" evidence="6"/>
<evidence type="ECO:0000256" key="3">
    <source>
        <dbReference type="ARBA" id="ARBA00022840"/>
    </source>
</evidence>
<name>A0A2U3RPE4_ORITS</name>
<dbReference type="Gene3D" id="3.30.470.20">
    <property type="entry name" value="ATP-grasp fold, B domain"/>
    <property type="match status" value="1"/>
</dbReference>
<proteinExistence type="predicted"/>
<evidence type="ECO:0000256" key="1">
    <source>
        <dbReference type="ARBA" id="ARBA00022598"/>
    </source>
</evidence>
<dbReference type="SUPFAM" id="SSF51246">
    <property type="entry name" value="Rudiment single hybrid motif"/>
    <property type="match status" value="1"/>
</dbReference>
<feature type="domain" description="Biotin carboxylation" evidence="5">
    <location>
        <begin position="1"/>
        <end position="99"/>
    </location>
</feature>
<dbReference type="GO" id="GO:0004075">
    <property type="term" value="F:biotin carboxylase activity"/>
    <property type="evidence" value="ECO:0007669"/>
    <property type="project" value="UniProtKB-EC"/>
</dbReference>
<dbReference type="SMART" id="SM00878">
    <property type="entry name" value="Biotin_carb_C"/>
    <property type="match status" value="1"/>
</dbReference>
<sequence length="189" mass="21386">MPSSCRITEYASTQNNINIRIDSAVKAGSDVSMFYDPIITKLCTYHNTRQKTIECMSAALEAFIICGVAHNITFLEAIISHHRFIEGNINTNFIHEEYPDGFVGAKLISEITEVFFAAAIYIFIFEQKQVATIADQIVKQAKNIGTRWIVTILRGQIELQNAHSKKFSIQKLLKDTINSLKEIAEDREI</sequence>
<keyword evidence="1 6" id="KW-0436">Ligase</keyword>
<dbReference type="InterPro" id="IPR011054">
    <property type="entry name" value="Rudment_hybrid_motif"/>
</dbReference>
<evidence type="ECO:0000313" key="7">
    <source>
        <dbReference type="Proteomes" id="UP000245243"/>
    </source>
</evidence>
<gene>
    <name evidence="6" type="primary">accC</name>
    <name evidence="6" type="ORF">KARP_00949</name>
</gene>
<dbReference type="InterPro" id="IPR050856">
    <property type="entry name" value="Biotin_carboxylase_complex"/>
</dbReference>
<keyword evidence="4" id="KW-0092">Biotin</keyword>
<accession>A0A2U3RPE4</accession>
<dbReference type="InterPro" id="IPR011764">
    <property type="entry name" value="Biotin_carboxylation_dom"/>
</dbReference>
<evidence type="ECO:0000256" key="2">
    <source>
        <dbReference type="ARBA" id="ARBA00022741"/>
    </source>
</evidence>
<dbReference type="GO" id="GO:0004658">
    <property type="term" value="F:propionyl-CoA carboxylase activity"/>
    <property type="evidence" value="ECO:0007669"/>
    <property type="project" value="TreeGrafter"/>
</dbReference>
<dbReference type="PROSITE" id="PS50979">
    <property type="entry name" value="BC"/>
    <property type="match status" value="1"/>
</dbReference>
<organism evidence="6 7">
    <name type="scientific">Orientia tsutsugamushi</name>
    <name type="common">Rickettsia tsutsugamushi</name>
    <dbReference type="NCBI Taxonomy" id="784"/>
    <lineage>
        <taxon>Bacteria</taxon>
        <taxon>Pseudomonadati</taxon>
        <taxon>Pseudomonadota</taxon>
        <taxon>Alphaproteobacteria</taxon>
        <taxon>Rickettsiales</taxon>
        <taxon>Rickettsiaceae</taxon>
        <taxon>Rickettsieae</taxon>
        <taxon>Orientia</taxon>
    </lineage>
</organism>
<dbReference type="Pfam" id="PF02785">
    <property type="entry name" value="Biotin_carb_C"/>
    <property type="match status" value="1"/>
</dbReference>